<name>A0A1D2QQG5_9GAMM</name>
<evidence type="ECO:0000256" key="6">
    <source>
        <dbReference type="ARBA" id="ARBA00022801"/>
    </source>
</evidence>
<reference evidence="16 17" key="1">
    <citation type="journal article" date="2016" name="Appl. Environ. Microbiol.">
        <title>Lack of Overt Genome Reduction in the Bryostatin-Producing Bryozoan Symbiont "Candidatus Endobugula sertula".</title>
        <authorList>
            <person name="Miller I.J."/>
            <person name="Vanee N."/>
            <person name="Fong S.S."/>
            <person name="Lim-Fong G.E."/>
            <person name="Kwan J.C."/>
        </authorList>
    </citation>
    <scope>NUCLEOTIDE SEQUENCE [LARGE SCALE GENOMIC DNA]</scope>
    <source>
        <strain evidence="16">AB1-4</strain>
    </source>
</reference>
<feature type="binding site" evidence="13">
    <location>
        <position position="112"/>
    </location>
    <ligand>
        <name>Mg(2+)</name>
        <dbReference type="ChEBI" id="CHEBI:18420"/>
        <label>1</label>
    </ligand>
</feature>
<dbReference type="PROSITE" id="PS51462">
    <property type="entry name" value="NUDIX"/>
    <property type="match status" value="1"/>
</dbReference>
<evidence type="ECO:0000259" key="15">
    <source>
        <dbReference type="PROSITE" id="PS51462"/>
    </source>
</evidence>
<dbReference type="NCBIfam" id="TIGR00052">
    <property type="entry name" value="nudix-type nucleoside diphosphatase, YffH/AdpP family"/>
    <property type="match status" value="1"/>
</dbReference>
<evidence type="ECO:0000256" key="14">
    <source>
        <dbReference type="PIRSR" id="PIRSR604385-3"/>
    </source>
</evidence>
<dbReference type="GO" id="GO:0019144">
    <property type="term" value="F:ADP-sugar diphosphatase activity"/>
    <property type="evidence" value="ECO:0007669"/>
    <property type="project" value="TreeGrafter"/>
</dbReference>
<dbReference type="EC" id="3.6.1.13" evidence="3"/>
<dbReference type="InterPro" id="IPR004385">
    <property type="entry name" value="NDP_pyrophosphatase"/>
</dbReference>
<comment type="function">
    <text evidence="8">Acts on ADP-mannose and ADP-glucose as well as ADP-ribose. Prevents glycogen biosynthesis. The reaction catalyzed by this enzyme is a limiting step of the gluconeogenic process.</text>
</comment>
<dbReference type="GO" id="GO:0006753">
    <property type="term" value="P:nucleoside phosphate metabolic process"/>
    <property type="evidence" value="ECO:0007669"/>
    <property type="project" value="TreeGrafter"/>
</dbReference>
<evidence type="ECO:0000256" key="1">
    <source>
        <dbReference type="ARBA" id="ARBA00001946"/>
    </source>
</evidence>
<dbReference type="GO" id="GO:0047631">
    <property type="term" value="F:ADP-ribose diphosphatase activity"/>
    <property type="evidence" value="ECO:0007669"/>
    <property type="project" value="UniProtKB-EC"/>
</dbReference>
<evidence type="ECO:0000256" key="8">
    <source>
        <dbReference type="ARBA" id="ARBA00025164"/>
    </source>
</evidence>
<comment type="similarity">
    <text evidence="2">Belongs to the Nudix hydrolase family. NudF subfamily.</text>
</comment>
<evidence type="ECO:0000313" key="16">
    <source>
        <dbReference type="EMBL" id="ODS23773.1"/>
    </source>
</evidence>
<feature type="binding site" evidence="13">
    <location>
        <position position="164"/>
    </location>
    <ligand>
        <name>Mg(2+)</name>
        <dbReference type="ChEBI" id="CHEBI:18420"/>
        <label>1</label>
    </ligand>
</feature>
<evidence type="ECO:0000313" key="17">
    <source>
        <dbReference type="Proteomes" id="UP000242502"/>
    </source>
</evidence>
<dbReference type="CDD" id="cd24155">
    <property type="entry name" value="NUDIX_ADPRase"/>
    <property type="match status" value="1"/>
</dbReference>
<keyword evidence="7 13" id="KW-0460">Magnesium</keyword>
<dbReference type="GO" id="GO:0046872">
    <property type="term" value="F:metal ion binding"/>
    <property type="evidence" value="ECO:0007669"/>
    <property type="project" value="UniProtKB-KW"/>
</dbReference>
<evidence type="ECO:0000256" key="13">
    <source>
        <dbReference type="PIRSR" id="PIRSR604385-2"/>
    </source>
</evidence>
<dbReference type="InterPro" id="IPR020084">
    <property type="entry name" value="NUDIX_hydrolase_CS"/>
</dbReference>
<evidence type="ECO:0000256" key="9">
    <source>
        <dbReference type="ARBA" id="ARBA00030162"/>
    </source>
</evidence>
<evidence type="ECO:0000256" key="5">
    <source>
        <dbReference type="ARBA" id="ARBA00022723"/>
    </source>
</evidence>
<dbReference type="PROSITE" id="PS00893">
    <property type="entry name" value="NUDIX_BOX"/>
    <property type="match status" value="1"/>
</dbReference>
<organism evidence="16 17">
    <name type="scientific">Candidatus Endobugula sertula</name>
    <name type="common">Bugula neritina bacterial symbiont</name>
    <dbReference type="NCBI Taxonomy" id="62101"/>
    <lineage>
        <taxon>Bacteria</taxon>
        <taxon>Pseudomonadati</taxon>
        <taxon>Pseudomonadota</taxon>
        <taxon>Gammaproteobacteria</taxon>
        <taxon>Cellvibrionales</taxon>
        <taxon>Cellvibrionaceae</taxon>
        <taxon>Candidatus Endobugula</taxon>
    </lineage>
</organism>
<evidence type="ECO:0000256" key="2">
    <source>
        <dbReference type="ARBA" id="ARBA00007482"/>
    </source>
</evidence>
<evidence type="ECO:0000256" key="12">
    <source>
        <dbReference type="ARBA" id="ARBA00049546"/>
    </source>
</evidence>
<evidence type="ECO:0000256" key="3">
    <source>
        <dbReference type="ARBA" id="ARBA00012453"/>
    </source>
</evidence>
<dbReference type="PANTHER" id="PTHR11839:SF5">
    <property type="entry name" value="ADP-RIBOSE PYROPHOSPHATASE"/>
    <property type="match status" value="1"/>
</dbReference>
<comment type="cofactor">
    <cofactor evidence="1 13">
        <name>Mg(2+)</name>
        <dbReference type="ChEBI" id="CHEBI:18420"/>
    </cofactor>
</comment>
<dbReference type="EMBL" id="MDLC01000021">
    <property type="protein sequence ID" value="ODS23773.1"/>
    <property type="molecule type" value="Genomic_DNA"/>
</dbReference>
<dbReference type="GO" id="GO:0019693">
    <property type="term" value="P:ribose phosphate metabolic process"/>
    <property type="evidence" value="ECO:0007669"/>
    <property type="project" value="TreeGrafter"/>
</dbReference>
<dbReference type="SUPFAM" id="SSF55811">
    <property type="entry name" value="Nudix"/>
    <property type="match status" value="1"/>
</dbReference>
<protein>
    <recommendedName>
        <fullName evidence="4">ADP-ribose pyrophosphatase</fullName>
        <ecNumber evidence="3">3.6.1.13</ecNumber>
    </recommendedName>
    <alternativeName>
        <fullName evidence="9">ADP-ribose diphosphatase</fullName>
    </alternativeName>
    <alternativeName>
        <fullName evidence="11">ADP-ribose phosphohydrolase</fullName>
    </alternativeName>
    <alternativeName>
        <fullName evidence="10">Adenosine diphosphoribose pyrophosphatase</fullName>
    </alternativeName>
</protein>
<evidence type="ECO:0000256" key="10">
    <source>
        <dbReference type="ARBA" id="ARBA00030308"/>
    </source>
</evidence>
<proteinExistence type="inferred from homology"/>
<sequence>MRDKPFFAKDVELIDRQTVYNGFFKMDKLRVKHRLFAGGWSTDIDRELFVRGSAVAAVLYDPEHQLIGLVEQFRIGVLDDSLNDPQLRPWCMEVVAGMVEPNESEEEVILRELQEEAGIVPQKLQMICHYYASPGGTNERLTLYCAIADLSKTGGLYGLAEEGEDIRFLTIPENDVFKDLYSRDYNNAATLICLQWLQIHKDQL</sequence>
<dbReference type="AlphaFoldDB" id="A0A1D2QQG5"/>
<keyword evidence="6" id="KW-0378">Hydrolase</keyword>
<comment type="caution">
    <text evidence="16">The sequence shown here is derived from an EMBL/GenBank/DDBJ whole genome shotgun (WGS) entry which is preliminary data.</text>
</comment>
<evidence type="ECO:0000256" key="4">
    <source>
        <dbReference type="ARBA" id="ARBA00013297"/>
    </source>
</evidence>
<comment type="catalytic activity">
    <reaction evidence="12">
        <text>ADP-D-ribose + H2O = D-ribose 5-phosphate + AMP + 2 H(+)</text>
        <dbReference type="Rhea" id="RHEA:10412"/>
        <dbReference type="ChEBI" id="CHEBI:15377"/>
        <dbReference type="ChEBI" id="CHEBI:15378"/>
        <dbReference type="ChEBI" id="CHEBI:57967"/>
        <dbReference type="ChEBI" id="CHEBI:78346"/>
        <dbReference type="ChEBI" id="CHEBI:456215"/>
        <dbReference type="EC" id="3.6.1.13"/>
    </reaction>
</comment>
<dbReference type="Gene3D" id="3.90.79.10">
    <property type="entry name" value="Nucleoside Triphosphate Pyrophosphohydrolase"/>
    <property type="match status" value="1"/>
</dbReference>
<dbReference type="Pfam" id="PF00293">
    <property type="entry name" value="NUDIX"/>
    <property type="match status" value="1"/>
</dbReference>
<dbReference type="GO" id="GO:0005829">
    <property type="term" value="C:cytosol"/>
    <property type="evidence" value="ECO:0007669"/>
    <property type="project" value="TreeGrafter"/>
</dbReference>
<keyword evidence="5 13" id="KW-0479">Metal-binding</keyword>
<evidence type="ECO:0000256" key="11">
    <source>
        <dbReference type="ARBA" id="ARBA00033056"/>
    </source>
</evidence>
<gene>
    <name evidence="16" type="primary">nudF</name>
    <name evidence="16" type="ORF">AB835_07300</name>
</gene>
<feature type="short sequence motif" description="Nudix box" evidence="14">
    <location>
        <begin position="97"/>
        <end position="119"/>
    </location>
</feature>
<dbReference type="InterPro" id="IPR000086">
    <property type="entry name" value="NUDIX_hydrolase_dom"/>
</dbReference>
<dbReference type="PANTHER" id="PTHR11839">
    <property type="entry name" value="UDP/ADP-SUGAR PYROPHOSPHATASE"/>
    <property type="match status" value="1"/>
</dbReference>
<dbReference type="InterPro" id="IPR015797">
    <property type="entry name" value="NUDIX_hydrolase-like_dom_sf"/>
</dbReference>
<accession>A0A1D2QQG5</accession>
<feature type="binding site" evidence="13">
    <location>
        <position position="96"/>
    </location>
    <ligand>
        <name>Mg(2+)</name>
        <dbReference type="ChEBI" id="CHEBI:18420"/>
        <label>1</label>
    </ligand>
</feature>
<dbReference type="Proteomes" id="UP000242502">
    <property type="component" value="Unassembled WGS sequence"/>
</dbReference>
<feature type="domain" description="Nudix hydrolase" evidence="15">
    <location>
        <begin position="50"/>
        <end position="193"/>
    </location>
</feature>
<dbReference type="STRING" id="62101.AB835_07300"/>
<feature type="binding site" evidence="13">
    <location>
        <position position="116"/>
    </location>
    <ligand>
        <name>Mg(2+)</name>
        <dbReference type="ChEBI" id="CHEBI:18420"/>
        <label>1</label>
    </ligand>
</feature>
<evidence type="ECO:0000256" key="7">
    <source>
        <dbReference type="ARBA" id="ARBA00022842"/>
    </source>
</evidence>